<proteinExistence type="predicted"/>
<dbReference type="Gene3D" id="3.90.228.10">
    <property type="match status" value="1"/>
</dbReference>
<protein>
    <submittedName>
        <fullName evidence="2">Uncharacterized protein</fullName>
    </submittedName>
</protein>
<evidence type="ECO:0000313" key="2">
    <source>
        <dbReference type="EMBL" id="PVH38984.1"/>
    </source>
</evidence>
<dbReference type="AlphaFoldDB" id="A0A2T8IMS5"/>
<dbReference type="InterPro" id="IPR044964">
    <property type="entry name" value="RCD1/SRO1-5"/>
</dbReference>
<feature type="region of interest" description="Disordered" evidence="1">
    <location>
        <begin position="146"/>
        <end position="165"/>
    </location>
</feature>
<dbReference type="Proteomes" id="UP000243499">
    <property type="component" value="Chromosome 5"/>
</dbReference>
<name>A0A2T8IMS5_9POAL</name>
<gene>
    <name evidence="2" type="ORF">PAHAL_5G409700</name>
</gene>
<accession>A0A2T8IMS5</accession>
<sequence length="215" mass="23349">MGFNWVDDDGWVFSPALWGDVDEASVREALDGPSDGRLAITAVRRCCHCEVRAVRFLDSTKGRGAWAFGWYGAAARDVQVAADGGDLAANWPLLGAGRAHGRGIHLSVQGKPMPSVELSVASMNDQQTAHLLLCELSPGFPEIIDAGSPQSQPGSPLFRSGTDSSENPTWHVIWESSARTQILPLYMFSFRPTQLCKRSVSPHEEASIQKARLSM</sequence>
<dbReference type="Gramene" id="PVH38984">
    <property type="protein sequence ID" value="PVH38984"/>
    <property type="gene ID" value="PAHAL_5G409700"/>
</dbReference>
<dbReference type="EMBL" id="CM008050">
    <property type="protein sequence ID" value="PVH38984.1"/>
    <property type="molecule type" value="Genomic_DNA"/>
</dbReference>
<evidence type="ECO:0000256" key="1">
    <source>
        <dbReference type="SAM" id="MobiDB-lite"/>
    </source>
</evidence>
<dbReference type="PANTHER" id="PTHR32263:SF19">
    <property type="entry name" value="OS03G0230300 PROTEIN"/>
    <property type="match status" value="1"/>
</dbReference>
<dbReference type="PANTHER" id="PTHR32263">
    <property type="entry name" value="INACTIVE POLY [ADP-RIBOSE] POLYMERASE SRO4-RELATED"/>
    <property type="match status" value="1"/>
</dbReference>
<reference evidence="2" key="1">
    <citation type="submission" date="2018-04" db="EMBL/GenBank/DDBJ databases">
        <title>WGS assembly of Panicum hallii.</title>
        <authorList>
            <person name="Lovell J."/>
            <person name="Jenkins J."/>
            <person name="Lowry D."/>
            <person name="Mamidi S."/>
            <person name="Sreedasyam A."/>
            <person name="Weng X."/>
            <person name="Barry K."/>
            <person name="Bonette J."/>
            <person name="Campitelli B."/>
            <person name="Daum C."/>
            <person name="Gordon S."/>
            <person name="Gould B."/>
            <person name="Lipzen A."/>
            <person name="Macqueen A."/>
            <person name="Palacio-Mejia J."/>
            <person name="Plott C."/>
            <person name="Shakirov E."/>
            <person name="Shu S."/>
            <person name="Yoshinaga Y."/>
            <person name="Zane M."/>
            <person name="Rokhsar D."/>
            <person name="Grimwood J."/>
            <person name="Schmutz J."/>
            <person name="Juenger T."/>
        </authorList>
    </citation>
    <scope>NUCLEOTIDE SEQUENCE [LARGE SCALE GENOMIC DNA]</scope>
    <source>
        <strain evidence="2">FIL2</strain>
    </source>
</reference>
<organism evidence="2">
    <name type="scientific">Panicum hallii</name>
    <dbReference type="NCBI Taxonomy" id="206008"/>
    <lineage>
        <taxon>Eukaryota</taxon>
        <taxon>Viridiplantae</taxon>
        <taxon>Streptophyta</taxon>
        <taxon>Embryophyta</taxon>
        <taxon>Tracheophyta</taxon>
        <taxon>Spermatophyta</taxon>
        <taxon>Magnoliopsida</taxon>
        <taxon>Liliopsida</taxon>
        <taxon>Poales</taxon>
        <taxon>Poaceae</taxon>
        <taxon>PACMAD clade</taxon>
        <taxon>Panicoideae</taxon>
        <taxon>Panicodae</taxon>
        <taxon>Paniceae</taxon>
        <taxon>Panicinae</taxon>
        <taxon>Panicum</taxon>
        <taxon>Panicum sect. Panicum</taxon>
    </lineage>
</organism>